<dbReference type="InterPro" id="IPR016341">
    <property type="entry name" value="Clathrin_heavy_chain"/>
</dbReference>
<dbReference type="PANTHER" id="PTHR10292">
    <property type="entry name" value="CLATHRIN HEAVY CHAIN RELATED"/>
    <property type="match status" value="1"/>
</dbReference>
<keyword evidence="6" id="KW-0472">Membrane</keyword>
<organism evidence="12 13">
    <name type="scientific">Zostera marina</name>
    <name type="common">Eelgrass</name>
    <dbReference type="NCBI Taxonomy" id="29655"/>
    <lineage>
        <taxon>Eukaryota</taxon>
        <taxon>Viridiplantae</taxon>
        <taxon>Streptophyta</taxon>
        <taxon>Embryophyta</taxon>
        <taxon>Tracheophyta</taxon>
        <taxon>Spermatophyta</taxon>
        <taxon>Magnoliopsida</taxon>
        <taxon>Liliopsida</taxon>
        <taxon>Zosteraceae</taxon>
        <taxon>Zostera</taxon>
    </lineage>
</organism>
<evidence type="ECO:0000256" key="3">
    <source>
        <dbReference type="ARBA" id="ARBA00004277"/>
    </source>
</evidence>
<keyword evidence="13" id="KW-1185">Reference proteome</keyword>
<comment type="caution">
    <text evidence="12">The sequence shown here is derived from an EMBL/GenBank/DDBJ whole genome shotgun (WGS) entry which is preliminary data.</text>
</comment>
<evidence type="ECO:0000313" key="12">
    <source>
        <dbReference type="EMBL" id="KMZ67059.1"/>
    </source>
</evidence>
<protein>
    <submittedName>
        <fullName evidence="12">Putative Clathrin heavy chain</fullName>
    </submittedName>
</protein>
<proteinExistence type="inferred from homology"/>
<feature type="repeat" description="CHCR" evidence="10">
    <location>
        <begin position="807"/>
        <end position="953"/>
    </location>
</feature>
<feature type="repeat" description="CHCR" evidence="10">
    <location>
        <begin position="512"/>
        <end position="657"/>
    </location>
</feature>
<dbReference type="PROSITE" id="PS50236">
    <property type="entry name" value="CHCR"/>
    <property type="match status" value="7"/>
</dbReference>
<name>A0A0K9PDK2_ZOSMR</name>
<dbReference type="PANTHER" id="PTHR10292:SF1">
    <property type="entry name" value="CLATHRIN HEAVY CHAIN"/>
    <property type="match status" value="1"/>
</dbReference>
<reference evidence="13" key="1">
    <citation type="journal article" date="2016" name="Nature">
        <title>The genome of the seagrass Zostera marina reveals angiosperm adaptation to the sea.</title>
        <authorList>
            <person name="Olsen J.L."/>
            <person name="Rouze P."/>
            <person name="Verhelst B."/>
            <person name="Lin Y.-C."/>
            <person name="Bayer T."/>
            <person name="Collen J."/>
            <person name="Dattolo E."/>
            <person name="De Paoli E."/>
            <person name="Dittami S."/>
            <person name="Maumus F."/>
            <person name="Michel G."/>
            <person name="Kersting A."/>
            <person name="Lauritano C."/>
            <person name="Lohaus R."/>
            <person name="Toepel M."/>
            <person name="Tonon T."/>
            <person name="Vanneste K."/>
            <person name="Amirebrahimi M."/>
            <person name="Brakel J."/>
            <person name="Bostroem C."/>
            <person name="Chovatia M."/>
            <person name="Grimwood J."/>
            <person name="Jenkins J.W."/>
            <person name="Jueterbock A."/>
            <person name="Mraz A."/>
            <person name="Stam W.T."/>
            <person name="Tice H."/>
            <person name="Bornberg-Bauer E."/>
            <person name="Green P.J."/>
            <person name="Pearson G.A."/>
            <person name="Procaccini G."/>
            <person name="Duarte C.M."/>
            <person name="Schmutz J."/>
            <person name="Reusch T.B.H."/>
            <person name="Van de Peer Y."/>
        </authorList>
    </citation>
    <scope>NUCLEOTIDE SEQUENCE [LARGE SCALE GENOMIC DNA]</scope>
    <source>
        <strain evidence="13">cv. Finnish</strain>
    </source>
</reference>
<dbReference type="GO" id="GO:0030659">
    <property type="term" value="C:cytoplasmic vesicle membrane"/>
    <property type="evidence" value="ECO:0007669"/>
    <property type="project" value="UniProtKB-SubCell"/>
</dbReference>
<dbReference type="FunFam" id="1.25.40.730:FF:000002">
    <property type="entry name" value="Clathrin heavy chain"/>
    <property type="match status" value="1"/>
</dbReference>
<dbReference type="FunFam" id="1.25.40.10:FF:000005">
    <property type="entry name" value="Clathrin heavy chain"/>
    <property type="match status" value="1"/>
</dbReference>
<dbReference type="FunFam" id="1.25.40.10:FF:000001">
    <property type="entry name" value="Clathrin heavy chain"/>
    <property type="match status" value="1"/>
</dbReference>
<feature type="coiled-coil region" evidence="11">
    <location>
        <begin position="1136"/>
        <end position="1163"/>
    </location>
</feature>
<dbReference type="GO" id="GO:0032051">
    <property type="term" value="F:clathrin light chain binding"/>
    <property type="evidence" value="ECO:0007669"/>
    <property type="project" value="InterPro"/>
</dbReference>
<comment type="function">
    <text evidence="1">Clathrin is the major protein of the polyhedral coat of coated pits and vesicles.</text>
</comment>
<dbReference type="Gene3D" id="1.25.40.10">
    <property type="entry name" value="Tetratricopeptide repeat domain"/>
    <property type="match status" value="3"/>
</dbReference>
<dbReference type="GO" id="GO:0016192">
    <property type="term" value="P:vesicle-mediated transport"/>
    <property type="evidence" value="ECO:0007669"/>
    <property type="project" value="InterPro"/>
</dbReference>
<evidence type="ECO:0000256" key="9">
    <source>
        <dbReference type="ARBA" id="ARBA00062251"/>
    </source>
</evidence>
<dbReference type="EMBL" id="LFYR01000932">
    <property type="protein sequence ID" value="KMZ67059.1"/>
    <property type="molecule type" value="Genomic_DNA"/>
</dbReference>
<dbReference type="FunFam" id="1.25.40.10:FF:000002">
    <property type="entry name" value="Clathrin heavy chain"/>
    <property type="match status" value="1"/>
</dbReference>
<dbReference type="GO" id="GO:0071439">
    <property type="term" value="C:clathrin complex"/>
    <property type="evidence" value="ECO:0007669"/>
    <property type="project" value="InterPro"/>
</dbReference>
<keyword evidence="7" id="KW-0168">Coated pit</keyword>
<feature type="repeat" description="CHCR" evidence="10">
    <location>
        <begin position="661"/>
        <end position="802"/>
    </location>
</feature>
<dbReference type="Proteomes" id="UP000036987">
    <property type="component" value="Unassembled WGS sequence"/>
</dbReference>
<comment type="subcellular location">
    <subcellularLocation>
        <location evidence="2">Cytoplasmic vesicle membrane</location>
        <topology evidence="2">Peripheral membrane protein</topology>
        <orientation evidence="2">Cytoplasmic side</orientation>
    </subcellularLocation>
    <subcellularLocation>
        <location evidence="3">Membrane</location>
        <location evidence="3">Coated pit</location>
        <topology evidence="3">Peripheral membrane protein</topology>
        <orientation evidence="3">Cytoplasmic side</orientation>
    </subcellularLocation>
</comment>
<dbReference type="InterPro" id="IPR000547">
    <property type="entry name" value="Clathrin_H-chain/VPS_repeat"/>
</dbReference>
<evidence type="ECO:0000256" key="11">
    <source>
        <dbReference type="SAM" id="Coils"/>
    </source>
</evidence>
<evidence type="ECO:0000256" key="5">
    <source>
        <dbReference type="ARBA" id="ARBA00022737"/>
    </source>
</evidence>
<dbReference type="SUPFAM" id="SSF48371">
    <property type="entry name" value="ARM repeat"/>
    <property type="match status" value="4"/>
</dbReference>
<evidence type="ECO:0000256" key="6">
    <source>
        <dbReference type="ARBA" id="ARBA00023136"/>
    </source>
</evidence>
<accession>A0A0K9PDK2</accession>
<feature type="repeat" description="CHCR" evidence="10">
    <location>
        <begin position="956"/>
        <end position="1099"/>
    </location>
</feature>
<comment type="similarity">
    <text evidence="4">Belongs to the clathrin heavy chain family.</text>
</comment>
<gene>
    <name evidence="12" type="ORF">ZOSMA_27G01130</name>
</gene>
<evidence type="ECO:0000256" key="1">
    <source>
        <dbReference type="ARBA" id="ARBA00003913"/>
    </source>
</evidence>
<sequence length="1229" mass="140050">TVDNDLALKIYIKARATPKVVAAFAERREFDKILIYSKQVGYAPDYLFLLQTILRSDPQGAVNFALMMSQMEGGCPIDYNVITDLFLQRNLIREATAFLLDVLKPNLPEHGFLQSKVLEINLVTYPNVADAILANGMFSHYDRPRIAQLCEKAGLYMRALQHYSELPDIKRVIVNTHAIEPQSLVEFFGTLSKEWALECMKDLLLVNLRGNLQIIVQAAKEYSEQLGMEACIKLFEQFRSYEGLYFFLGSYLSSSEDPDIHFKYIEAAAKTGQIKEVERVTRESNFYDAEKTKNFLMEVKLPDARPLINVCDRFGFVPDLTHYLYSNNMLRYIEGYVQKVNPSNAPLVIGQLLDDECPGDFIKGLILSVRSLLPVEQLVDECEKRNRLSLLTQFLEHLVSEGSQDVHVHNALGKIIIESNNNPEHFLTTNPYYDSRVVGKYCEKRDPTLAVIAYRRGQCDTELINVTNKNSLFKLQARYVVERMDADLWEKVLVPDNDYRRQFIDQVVSTALPESKSPEQVSSAVKAFMAADLPQELIELLEKIVLQNSAFSGNFNLQNLLILTAIKADPSRVMDYVNRLDNFDGHGVGEVAVEAQLYEEAFAIFKKFNLNVQAVNVLVDHIQSIERSVEFAFRVEEDAVWSQVAKAQLREGLVSEAIESFILADDTTQFLDVIRASEDANVYPDLVKYLLMVRQKTKEPKVDSELIYAYAKTDRIGDIEEFILMPNVANLQNVGDRLYDEALYEAAKIIFAFISNWARLACTLVKLMQFQGAVDAARKANSARTWKEVCFACVDAEEFRLAQICGLNIIVQVDDLEEVSDYYQNRGCFAELISLMESGLGLERAHMGIFTELGVLYARYRPEKLMEHIKLFATSLNIPKLIRACTEQQHWKELTHLYIQYDEFDNAAATIMNHSPDAWDHMQFKDVAVKVASVELYYKAVHFYLQEHPDLINDLLYVLSLRVDHTRVVDIVRKAGHIYLVKPYMVSVQSNNVAAVNEALNAIYVDEEDYDRLRESTDMHDNFDQIGLAQKVEKHELLEMRRISAYIYKKAGRWKQSIALSKKDNLYRDAMETASQSGQRELAEELLVYFIEKEKKECFASCLFICYDQIRPDFALELAWMNNMIDFSVPYLLQYIRELTSKVDELMKDKIEAQIEVKSKETEEKNMVAQQNMYAQLLPLALPAPPGMGGAGLSGSFGSTPPMSGMMGMPGGMGMPPMPAYGMPPMGSY</sequence>
<comment type="subunit">
    <text evidence="9">Clathrin triskelions, composed of 3 heavy chains and 3 light chains, are the basic subunits of the clathrin coat.</text>
</comment>
<dbReference type="InterPro" id="IPR011990">
    <property type="entry name" value="TPR-like_helical_dom_sf"/>
</dbReference>
<evidence type="ECO:0000256" key="7">
    <source>
        <dbReference type="ARBA" id="ARBA00023176"/>
    </source>
</evidence>
<dbReference type="GO" id="GO:0005905">
    <property type="term" value="C:clathrin-coated pit"/>
    <property type="evidence" value="ECO:0007669"/>
    <property type="project" value="UniProtKB-KW"/>
</dbReference>
<dbReference type="InterPro" id="IPR016024">
    <property type="entry name" value="ARM-type_fold"/>
</dbReference>
<evidence type="ECO:0000256" key="2">
    <source>
        <dbReference type="ARBA" id="ARBA00004180"/>
    </source>
</evidence>
<feature type="non-terminal residue" evidence="12">
    <location>
        <position position="1"/>
    </location>
</feature>
<dbReference type="Pfam" id="PF00637">
    <property type="entry name" value="Clathrin"/>
    <property type="match status" value="7"/>
</dbReference>
<dbReference type="Gene3D" id="1.25.40.730">
    <property type="match status" value="1"/>
</dbReference>
<keyword evidence="5" id="KW-0677">Repeat</keyword>
<evidence type="ECO:0000313" key="13">
    <source>
        <dbReference type="Proteomes" id="UP000036987"/>
    </source>
</evidence>
<keyword evidence="11" id="KW-0175">Coiled coil</keyword>
<feature type="repeat" description="CHCR" evidence="10">
    <location>
        <begin position="219"/>
        <end position="361"/>
    </location>
</feature>
<feature type="repeat" description="CHCR" evidence="10">
    <location>
        <begin position="70"/>
        <end position="216"/>
    </location>
</feature>
<keyword evidence="8" id="KW-0968">Cytoplasmic vesicle</keyword>
<dbReference type="PIRSF" id="PIRSF002290">
    <property type="entry name" value="Clathrin_H_chain"/>
    <property type="match status" value="1"/>
</dbReference>
<dbReference type="OrthoDB" id="1853790at2759"/>
<dbReference type="GO" id="GO:0006886">
    <property type="term" value="P:intracellular protein transport"/>
    <property type="evidence" value="ECO:0007669"/>
    <property type="project" value="UniProtKB-UniRule"/>
</dbReference>
<dbReference type="SMART" id="SM00299">
    <property type="entry name" value="CLH"/>
    <property type="match status" value="7"/>
</dbReference>
<dbReference type="AlphaFoldDB" id="A0A0K9PDK2"/>
<evidence type="ECO:0000256" key="8">
    <source>
        <dbReference type="ARBA" id="ARBA00023329"/>
    </source>
</evidence>
<evidence type="ECO:0000256" key="4">
    <source>
        <dbReference type="ARBA" id="ARBA00009535"/>
    </source>
</evidence>
<dbReference type="STRING" id="29655.A0A0K9PDK2"/>
<feature type="repeat" description="CHCR" evidence="10">
    <location>
        <begin position="366"/>
        <end position="505"/>
    </location>
</feature>
<dbReference type="InterPro" id="IPR055358">
    <property type="entry name" value="CHCR"/>
</dbReference>
<evidence type="ECO:0000256" key="10">
    <source>
        <dbReference type="PROSITE-ProRule" id="PRU01006"/>
    </source>
</evidence>